<organism evidence="1 2">
    <name type="scientific">Larinioides sclopetarius</name>
    <dbReference type="NCBI Taxonomy" id="280406"/>
    <lineage>
        <taxon>Eukaryota</taxon>
        <taxon>Metazoa</taxon>
        <taxon>Ecdysozoa</taxon>
        <taxon>Arthropoda</taxon>
        <taxon>Chelicerata</taxon>
        <taxon>Arachnida</taxon>
        <taxon>Araneae</taxon>
        <taxon>Araneomorphae</taxon>
        <taxon>Entelegynae</taxon>
        <taxon>Araneoidea</taxon>
        <taxon>Araneidae</taxon>
        <taxon>Larinioides</taxon>
    </lineage>
</organism>
<name>A0AAV2BPN0_9ARAC</name>
<sequence>MLCRCGSLGSPRIQILAARGACNLKLRMDCGELNLAGRQKGGKKRQLKYLMDQLSKREKGLRV</sequence>
<evidence type="ECO:0000313" key="2">
    <source>
        <dbReference type="Proteomes" id="UP001497382"/>
    </source>
</evidence>
<protein>
    <submittedName>
        <fullName evidence="1">Uncharacterized protein</fullName>
    </submittedName>
</protein>
<keyword evidence="2" id="KW-1185">Reference proteome</keyword>
<dbReference type="Proteomes" id="UP001497382">
    <property type="component" value="Unassembled WGS sequence"/>
</dbReference>
<proteinExistence type="predicted"/>
<comment type="caution">
    <text evidence="1">The sequence shown here is derived from an EMBL/GenBank/DDBJ whole genome shotgun (WGS) entry which is preliminary data.</text>
</comment>
<accession>A0AAV2BPN0</accession>
<gene>
    <name evidence="1" type="ORF">LARSCL_LOCUS20759</name>
</gene>
<evidence type="ECO:0000313" key="1">
    <source>
        <dbReference type="EMBL" id="CAL1298240.1"/>
    </source>
</evidence>
<dbReference type="EMBL" id="CAXIEN010000457">
    <property type="protein sequence ID" value="CAL1298240.1"/>
    <property type="molecule type" value="Genomic_DNA"/>
</dbReference>
<dbReference type="AlphaFoldDB" id="A0AAV2BPN0"/>
<reference evidence="1 2" key="1">
    <citation type="submission" date="2024-04" db="EMBL/GenBank/DDBJ databases">
        <authorList>
            <person name="Rising A."/>
            <person name="Reimegard J."/>
            <person name="Sonavane S."/>
            <person name="Akerstrom W."/>
            <person name="Nylinder S."/>
            <person name="Hedman E."/>
            <person name="Kallberg Y."/>
        </authorList>
    </citation>
    <scope>NUCLEOTIDE SEQUENCE [LARGE SCALE GENOMIC DNA]</scope>
</reference>